<feature type="active site" evidence="3">
    <location>
        <position position="106"/>
    </location>
</feature>
<name>H8H0P4_DEIGI</name>
<dbReference type="NCBIfam" id="TIGR00673">
    <property type="entry name" value="cynS"/>
    <property type="match status" value="1"/>
</dbReference>
<dbReference type="InterPro" id="IPR048564">
    <property type="entry name" value="CYNS_N"/>
</dbReference>
<evidence type="ECO:0000256" key="3">
    <source>
        <dbReference type="HAMAP-Rule" id="MF_00535"/>
    </source>
</evidence>
<dbReference type="HAMAP" id="MF_00535">
    <property type="entry name" value="Cyanate_hydrat"/>
    <property type="match status" value="1"/>
</dbReference>
<dbReference type="InterPro" id="IPR008076">
    <property type="entry name" value="Cyanase"/>
</dbReference>
<gene>
    <name evidence="3 5" type="primary">cynS</name>
    <name evidence="5" type="ordered locus">DGo_PA0027</name>
</gene>
<dbReference type="NCBIfam" id="NF002773">
    <property type="entry name" value="PRK02866.1"/>
    <property type="match status" value="1"/>
</dbReference>
<feature type="active site" evidence="3">
    <location>
        <position position="132"/>
    </location>
</feature>
<evidence type="ECO:0000259" key="4">
    <source>
        <dbReference type="SMART" id="SM01116"/>
    </source>
</evidence>
<evidence type="ECO:0000313" key="6">
    <source>
        <dbReference type="Proteomes" id="UP000007575"/>
    </source>
</evidence>
<dbReference type="PIRSF" id="PIRSF001263">
    <property type="entry name" value="Cyanate_hydratas"/>
    <property type="match status" value="1"/>
</dbReference>
<dbReference type="HOGENOM" id="CLU_103452_1_0_0"/>
<geneLocation type="plasmid" evidence="5 6">
    <name>P1</name>
</geneLocation>
<dbReference type="RefSeq" id="WP_014695431.1">
    <property type="nucleotide sequence ID" value="NC_017805.1"/>
</dbReference>
<keyword evidence="2 3" id="KW-0456">Lyase</keyword>
<evidence type="ECO:0000256" key="1">
    <source>
        <dbReference type="ARBA" id="ARBA00003561"/>
    </source>
</evidence>
<reference evidence="5 6" key="1">
    <citation type="journal article" date="2012" name="PLoS ONE">
        <title>Genome sequence and transcriptome analysis of the radioresistant bacterium Deinococcus gobiensis: insights into the extreme environmental adaptations.</title>
        <authorList>
            <person name="Yuan M."/>
            <person name="Chen M."/>
            <person name="Zhang W."/>
            <person name="Lu W."/>
            <person name="Wang J."/>
            <person name="Yang M."/>
            <person name="Zhao P."/>
            <person name="Tang R."/>
            <person name="Li X."/>
            <person name="Hao Y."/>
            <person name="Zhou Z."/>
            <person name="Zhan Y."/>
            <person name="Yu H."/>
            <person name="Teng C."/>
            <person name="Yan Y."/>
            <person name="Ping S."/>
            <person name="Wang Y."/>
            <person name="Lin M."/>
        </authorList>
    </citation>
    <scope>NUCLEOTIDE SEQUENCE [LARGE SCALE GENOMIC DNA]</scope>
    <source>
        <strain evidence="6">DSM 21396 / JCM 16679 / CGMCC 1.7299 / I-0</strain>
        <plasmid evidence="5">P1</plasmid>
    </source>
</reference>
<proteinExistence type="inferred from homology"/>
<dbReference type="Gene3D" id="3.30.1160.10">
    <property type="entry name" value="Cyanate lyase, C-terminal domain"/>
    <property type="match status" value="1"/>
</dbReference>
<evidence type="ECO:0000256" key="2">
    <source>
        <dbReference type="ARBA" id="ARBA00023239"/>
    </source>
</evidence>
<comment type="similarity">
    <text evidence="3">Belongs to the cyanase family.</text>
</comment>
<feature type="domain" description="Cyanate lyase C-terminal" evidence="4">
    <location>
        <begin position="93"/>
        <end position="164"/>
    </location>
</feature>
<dbReference type="PANTHER" id="PTHR34186">
    <property type="entry name" value="CYANATE HYDRATASE"/>
    <property type="match status" value="1"/>
</dbReference>
<dbReference type="InterPro" id="IPR003712">
    <property type="entry name" value="Cyanate_lyase_C"/>
</dbReference>
<dbReference type="SUPFAM" id="SSF55234">
    <property type="entry name" value="Cyanase C-terminal domain"/>
    <property type="match status" value="1"/>
</dbReference>
<dbReference type="Proteomes" id="UP000007575">
    <property type="component" value="Plasmid P1"/>
</dbReference>
<dbReference type="KEGG" id="dgo:DGo_PA0027"/>
<keyword evidence="6" id="KW-1185">Reference proteome</keyword>
<protein>
    <recommendedName>
        <fullName evidence="3">Cyanate hydratase</fullName>
        <shortName evidence="3">Cyanase</shortName>
        <ecNumber evidence="3">4.2.1.104</ecNumber>
    </recommendedName>
    <alternativeName>
        <fullName evidence="3">Cyanate hydrolase</fullName>
    </alternativeName>
    <alternativeName>
        <fullName evidence="3">Cyanate lyase</fullName>
    </alternativeName>
</protein>
<organism evidence="5 6">
    <name type="scientific">Deinococcus gobiensis (strain DSM 21396 / JCM 16679 / CGMCC 1.7299 / I-0)</name>
    <dbReference type="NCBI Taxonomy" id="745776"/>
    <lineage>
        <taxon>Bacteria</taxon>
        <taxon>Thermotogati</taxon>
        <taxon>Deinococcota</taxon>
        <taxon>Deinococci</taxon>
        <taxon>Deinococcales</taxon>
        <taxon>Deinococcaceae</taxon>
        <taxon>Deinococcus</taxon>
    </lineage>
</organism>
<dbReference type="InterPro" id="IPR010982">
    <property type="entry name" value="Lambda_DNA-bd_dom_sf"/>
</dbReference>
<dbReference type="PRINTS" id="PR01693">
    <property type="entry name" value="CYANASE"/>
</dbReference>
<dbReference type="InterPro" id="IPR036581">
    <property type="entry name" value="Cyanate_lyase_C_sf"/>
</dbReference>
<dbReference type="CDD" id="cd00559">
    <property type="entry name" value="Cyanase_C"/>
    <property type="match status" value="1"/>
</dbReference>
<dbReference type="AlphaFoldDB" id="H8H0P4"/>
<comment type="function">
    <text evidence="1 3">Catalyzes the reaction of cyanate with bicarbonate to produce ammonia and carbon dioxide.</text>
</comment>
<sequence length="170" mass="18333">MTPDTLISTDTLTPSATRPTRAELLAQIGAARQERGLTLTNLGAQLGADRVWLGAALQGQHPMPAPMAASLLGLLGLPESGAPVLTAFVSRGSFETLPPTDPTIYRLYEVLQVYGPTLKTLIHEEFGDGIMSAINFRLELGREAHPDGDRVTIKMAGKFLPYHWATPETK</sequence>
<dbReference type="Gene3D" id="1.10.260.40">
    <property type="entry name" value="lambda repressor-like DNA-binding domains"/>
    <property type="match status" value="1"/>
</dbReference>
<accession>H8H0P4</accession>
<dbReference type="GO" id="GO:0008824">
    <property type="term" value="F:cyanate hydratase activity"/>
    <property type="evidence" value="ECO:0007669"/>
    <property type="project" value="UniProtKB-UniRule"/>
</dbReference>
<dbReference type="PATRIC" id="fig|745776.4.peg.3064"/>
<dbReference type="SMART" id="SM01116">
    <property type="entry name" value="Cyanate_lyase"/>
    <property type="match status" value="1"/>
</dbReference>
<dbReference type="PANTHER" id="PTHR34186:SF2">
    <property type="entry name" value="CYANATE HYDRATASE"/>
    <property type="match status" value="1"/>
</dbReference>
<dbReference type="GO" id="GO:0003677">
    <property type="term" value="F:DNA binding"/>
    <property type="evidence" value="ECO:0007669"/>
    <property type="project" value="InterPro"/>
</dbReference>
<dbReference type="OrthoDB" id="9785870at2"/>
<dbReference type="SUPFAM" id="SSF47413">
    <property type="entry name" value="lambda repressor-like DNA-binding domains"/>
    <property type="match status" value="1"/>
</dbReference>
<dbReference type="EMBL" id="CP002192">
    <property type="protein sequence ID" value="AFD26913.1"/>
    <property type="molecule type" value="Genomic_DNA"/>
</dbReference>
<dbReference type="Pfam" id="PF21291">
    <property type="entry name" value="CYNS_N"/>
    <property type="match status" value="1"/>
</dbReference>
<evidence type="ECO:0000313" key="5">
    <source>
        <dbReference type="EMBL" id="AFD26913.1"/>
    </source>
</evidence>
<keyword evidence="5" id="KW-0614">Plasmid</keyword>
<comment type="catalytic activity">
    <reaction evidence="3">
        <text>cyanate + hydrogencarbonate + 3 H(+) = NH4(+) + 2 CO2</text>
        <dbReference type="Rhea" id="RHEA:11120"/>
        <dbReference type="ChEBI" id="CHEBI:15378"/>
        <dbReference type="ChEBI" id="CHEBI:16526"/>
        <dbReference type="ChEBI" id="CHEBI:17544"/>
        <dbReference type="ChEBI" id="CHEBI:28938"/>
        <dbReference type="ChEBI" id="CHEBI:29195"/>
        <dbReference type="EC" id="4.2.1.104"/>
    </reaction>
</comment>
<feature type="active site" evidence="3">
    <location>
        <position position="109"/>
    </location>
</feature>
<dbReference type="Pfam" id="PF02560">
    <property type="entry name" value="Cyanate_lyase"/>
    <property type="match status" value="1"/>
</dbReference>
<dbReference type="EC" id="4.2.1.104" evidence="3"/>